<proteinExistence type="predicted"/>
<dbReference type="PROSITE" id="PS00798">
    <property type="entry name" value="ALDOKETO_REDUCTASE_1"/>
    <property type="match status" value="1"/>
</dbReference>
<dbReference type="PANTHER" id="PTHR11732">
    <property type="entry name" value="ALDO/KETO REDUCTASE"/>
    <property type="match status" value="1"/>
</dbReference>
<dbReference type="Proteomes" id="UP000604825">
    <property type="component" value="Unassembled WGS sequence"/>
</dbReference>
<name>A0A811NLT3_9POAL</name>
<dbReference type="OrthoDB" id="416253at2759"/>
<dbReference type="InterPro" id="IPR018170">
    <property type="entry name" value="Aldo/ket_reductase_CS"/>
</dbReference>
<dbReference type="InterPro" id="IPR023210">
    <property type="entry name" value="NADP_OxRdtase_dom"/>
</dbReference>
<dbReference type="Gene3D" id="3.20.20.100">
    <property type="entry name" value="NADP-dependent oxidoreductase domain"/>
    <property type="match status" value="1"/>
</dbReference>
<evidence type="ECO:0000313" key="3">
    <source>
        <dbReference type="Proteomes" id="UP000604825"/>
    </source>
</evidence>
<dbReference type="EMBL" id="CAJGYO010000004">
    <property type="protein sequence ID" value="CAD6224605.1"/>
    <property type="molecule type" value="Genomic_DNA"/>
</dbReference>
<evidence type="ECO:0000313" key="2">
    <source>
        <dbReference type="EMBL" id="CAD6224605.1"/>
    </source>
</evidence>
<comment type="caution">
    <text evidence="2">The sequence shown here is derived from an EMBL/GenBank/DDBJ whole genome shotgun (WGS) entry which is preliminary data.</text>
</comment>
<dbReference type="InterPro" id="IPR020471">
    <property type="entry name" value="AKR"/>
</dbReference>
<keyword evidence="3" id="KW-1185">Reference proteome</keyword>
<dbReference type="GO" id="GO:0016491">
    <property type="term" value="F:oxidoreductase activity"/>
    <property type="evidence" value="ECO:0007669"/>
    <property type="project" value="InterPro"/>
</dbReference>
<sequence>MASTRSTTAVPVIGLGTAVIFLQQDDTKNAVLAAIELGFRHFDTAYLYGTEKPLGEGVAEAVRRGLIKSREEVFVTSKLWCTQCHPDL</sequence>
<dbReference type="AlphaFoldDB" id="A0A811NLT3"/>
<protein>
    <recommendedName>
        <fullName evidence="1">NADP-dependent oxidoreductase domain-containing protein</fullName>
    </recommendedName>
</protein>
<evidence type="ECO:0000259" key="1">
    <source>
        <dbReference type="Pfam" id="PF00248"/>
    </source>
</evidence>
<reference evidence="2" key="1">
    <citation type="submission" date="2020-10" db="EMBL/GenBank/DDBJ databases">
        <authorList>
            <person name="Han B."/>
            <person name="Lu T."/>
            <person name="Zhao Q."/>
            <person name="Huang X."/>
            <person name="Zhao Y."/>
        </authorList>
    </citation>
    <scope>NUCLEOTIDE SEQUENCE</scope>
</reference>
<dbReference type="SUPFAM" id="SSF51430">
    <property type="entry name" value="NAD(P)-linked oxidoreductase"/>
    <property type="match status" value="1"/>
</dbReference>
<feature type="domain" description="NADP-dependent oxidoreductase" evidence="1">
    <location>
        <begin position="13"/>
        <end position="81"/>
    </location>
</feature>
<dbReference type="InterPro" id="IPR036812">
    <property type="entry name" value="NAD(P)_OxRdtase_dom_sf"/>
</dbReference>
<organism evidence="2 3">
    <name type="scientific">Miscanthus lutarioriparius</name>
    <dbReference type="NCBI Taxonomy" id="422564"/>
    <lineage>
        <taxon>Eukaryota</taxon>
        <taxon>Viridiplantae</taxon>
        <taxon>Streptophyta</taxon>
        <taxon>Embryophyta</taxon>
        <taxon>Tracheophyta</taxon>
        <taxon>Spermatophyta</taxon>
        <taxon>Magnoliopsida</taxon>
        <taxon>Liliopsida</taxon>
        <taxon>Poales</taxon>
        <taxon>Poaceae</taxon>
        <taxon>PACMAD clade</taxon>
        <taxon>Panicoideae</taxon>
        <taxon>Andropogonodae</taxon>
        <taxon>Andropogoneae</taxon>
        <taxon>Saccharinae</taxon>
        <taxon>Miscanthus</taxon>
    </lineage>
</organism>
<accession>A0A811NLT3</accession>
<dbReference type="Pfam" id="PF00248">
    <property type="entry name" value="Aldo_ket_red"/>
    <property type="match status" value="1"/>
</dbReference>
<gene>
    <name evidence="2" type="ORF">NCGR_LOCUS16869</name>
</gene>